<accession>A0ACC0HKV8</accession>
<comment type="caution">
    <text evidence="1">The sequence shown here is derived from an EMBL/GenBank/DDBJ whole genome shotgun (WGS) entry which is preliminary data.</text>
</comment>
<name>A0ACC0HKV8_9ERIC</name>
<evidence type="ECO:0000313" key="1">
    <source>
        <dbReference type="EMBL" id="KAI8013522.1"/>
    </source>
</evidence>
<organism evidence="1 2">
    <name type="scientific">Camellia lanceoleosa</name>
    <dbReference type="NCBI Taxonomy" id="1840588"/>
    <lineage>
        <taxon>Eukaryota</taxon>
        <taxon>Viridiplantae</taxon>
        <taxon>Streptophyta</taxon>
        <taxon>Embryophyta</taxon>
        <taxon>Tracheophyta</taxon>
        <taxon>Spermatophyta</taxon>
        <taxon>Magnoliopsida</taxon>
        <taxon>eudicotyledons</taxon>
        <taxon>Gunneridae</taxon>
        <taxon>Pentapetalae</taxon>
        <taxon>asterids</taxon>
        <taxon>Ericales</taxon>
        <taxon>Theaceae</taxon>
        <taxon>Camellia</taxon>
    </lineage>
</organism>
<sequence length="300" mass="32930">MSGNAALIFGLFLNILAISALNQEGLSLLSWLSTFNSSHSATFFASWNATHNNPCKWDYIKCNSNGFVSEINITSIHLFTTFPTQFLFFNFLTTLILSYGNLTGEIPSSIGNLSSLVSLDLSYNALTGRIPPEIGKLSQLQLLSLISNSLQDGIPTEIGNCSKLQQLLLFDNHLSGRIPLEIGQLRALEIFRAGGNTGIHGEIPMQISQCIELVFLGLAWTGISGKIPYSIGELKNLKTLVVYTANLTGEIPREIGLRFFFLPKLKVFGFPMSHRMTKSVSGLAWVVEHNLGVFQTLVSI</sequence>
<reference evidence="1 2" key="1">
    <citation type="journal article" date="2022" name="Plant J.">
        <title>Chromosome-level genome of Camellia lanceoleosa provides a valuable resource for understanding genome evolution and self-incompatibility.</title>
        <authorList>
            <person name="Gong W."/>
            <person name="Xiao S."/>
            <person name="Wang L."/>
            <person name="Liao Z."/>
            <person name="Chang Y."/>
            <person name="Mo W."/>
            <person name="Hu G."/>
            <person name="Li W."/>
            <person name="Zhao G."/>
            <person name="Zhu H."/>
            <person name="Hu X."/>
            <person name="Ji K."/>
            <person name="Xiang X."/>
            <person name="Song Q."/>
            <person name="Yuan D."/>
            <person name="Jin S."/>
            <person name="Zhang L."/>
        </authorList>
    </citation>
    <scope>NUCLEOTIDE SEQUENCE [LARGE SCALE GENOMIC DNA]</scope>
    <source>
        <strain evidence="1">SQ_2022a</strain>
    </source>
</reference>
<gene>
    <name evidence="1" type="ORF">LOK49_LG05G02627</name>
</gene>
<keyword evidence="2" id="KW-1185">Reference proteome</keyword>
<dbReference type="EMBL" id="CM045761">
    <property type="protein sequence ID" value="KAI8013522.1"/>
    <property type="molecule type" value="Genomic_DNA"/>
</dbReference>
<dbReference type="Proteomes" id="UP001060215">
    <property type="component" value="Chromosome 4"/>
</dbReference>
<protein>
    <submittedName>
        <fullName evidence="1">LRR receptor-like serine/threonine-protein kinase RCH1</fullName>
    </submittedName>
</protein>
<evidence type="ECO:0000313" key="2">
    <source>
        <dbReference type="Proteomes" id="UP001060215"/>
    </source>
</evidence>
<proteinExistence type="predicted"/>